<protein>
    <submittedName>
        <fullName evidence="3">PTS system fructose subfamily IIA component</fullName>
    </submittedName>
</protein>
<gene>
    <name evidence="3" type="ordered locus">Corgl_0049</name>
</gene>
<evidence type="ECO:0000313" key="4">
    <source>
        <dbReference type="Proteomes" id="UP000006851"/>
    </source>
</evidence>
<dbReference type="GO" id="GO:0016740">
    <property type="term" value="F:transferase activity"/>
    <property type="evidence" value="ECO:0007669"/>
    <property type="project" value="UniProtKB-KW"/>
</dbReference>
<dbReference type="InterPro" id="IPR004701">
    <property type="entry name" value="PTS_EIIA_man-typ"/>
</dbReference>
<proteinExistence type="predicted"/>
<dbReference type="OrthoDB" id="3183705at2"/>
<dbReference type="InterPro" id="IPR051471">
    <property type="entry name" value="Bacterial_PTS_sugar_comp"/>
</dbReference>
<dbReference type="PROSITE" id="PS51096">
    <property type="entry name" value="PTS_EIIA_TYPE_4"/>
    <property type="match status" value="1"/>
</dbReference>
<dbReference type="EMBL" id="CP002628">
    <property type="protein sequence ID" value="AEB06178.1"/>
    <property type="molecule type" value="Genomic_DNA"/>
</dbReference>
<dbReference type="KEGG" id="cgo:Corgl_0049"/>
<dbReference type="PANTHER" id="PTHR33799">
    <property type="entry name" value="PTS PERMEASE-RELATED-RELATED"/>
    <property type="match status" value="1"/>
</dbReference>
<reference evidence="4" key="1">
    <citation type="journal article" date="2013" name="Stand. Genomic Sci.">
        <title>Complete genome sequence of Coriobacterium glomerans type strain (PW2(T)) from the midgut of Pyrrhocoris apterus L. (red soldier bug).</title>
        <authorList>
            <person name="Stackebrandt E."/>
            <person name="Zeytun A."/>
            <person name="Lapidus A."/>
            <person name="Nolan M."/>
            <person name="Lucas S."/>
            <person name="Hammon N."/>
            <person name="Deshpande S."/>
            <person name="Cheng J.F."/>
            <person name="Tapia R."/>
            <person name="Goodwin L.A."/>
            <person name="Pitluck S."/>
            <person name="Liolios K."/>
            <person name="Pagani I."/>
            <person name="Ivanova N."/>
            <person name="Mavromatis K."/>
            <person name="Mikhailova N."/>
            <person name="Huntemann M."/>
            <person name="Pati A."/>
            <person name="Chen A."/>
            <person name="Palaniappan K."/>
            <person name="Chang Y.J."/>
            <person name="Land M."/>
            <person name="Hauser L."/>
            <person name="Rohde M."/>
            <person name="Pukall R."/>
            <person name="Goker M."/>
            <person name="Detter J.C."/>
            <person name="Woyke T."/>
            <person name="Bristow J."/>
            <person name="Eisen J.A."/>
            <person name="Markowitz V."/>
            <person name="Hugenholtz P."/>
            <person name="Kyrpides N.C."/>
            <person name="Klenk H.P."/>
        </authorList>
    </citation>
    <scope>NUCLEOTIDE SEQUENCE</scope>
    <source>
        <strain evidence="4">ATCC 49209 / DSM 20642 / JCM 10262 / PW2</strain>
    </source>
</reference>
<keyword evidence="1" id="KW-0808">Transferase</keyword>
<evidence type="ECO:0000313" key="3">
    <source>
        <dbReference type="EMBL" id="AEB06178.1"/>
    </source>
</evidence>
<dbReference type="GO" id="GO:0016020">
    <property type="term" value="C:membrane"/>
    <property type="evidence" value="ECO:0007669"/>
    <property type="project" value="InterPro"/>
</dbReference>
<sequence>MRYLLLVSHGTLAPGLHSVLSMLVGDRSTISSCSLEDGMGADEYRDRVRRLIEPMGADDEVVVMGDIIGGSPLTNAMDLIAEKGLLGATMAFGGMNLPMAMTAAMGLDSMDADELRDSVLAEGRAGLRELDLRPALDENEDEEEI</sequence>
<dbReference type="InterPro" id="IPR036662">
    <property type="entry name" value="PTS_EIIA_man-typ_sf"/>
</dbReference>
<evidence type="ECO:0000256" key="1">
    <source>
        <dbReference type="ARBA" id="ARBA00022679"/>
    </source>
</evidence>
<dbReference type="STRING" id="700015.Corgl_0049"/>
<dbReference type="GO" id="GO:0009401">
    <property type="term" value="P:phosphoenolpyruvate-dependent sugar phosphotransferase system"/>
    <property type="evidence" value="ECO:0007669"/>
    <property type="project" value="InterPro"/>
</dbReference>
<keyword evidence="4" id="KW-1185">Reference proteome</keyword>
<dbReference type="PANTHER" id="PTHR33799:SF1">
    <property type="entry name" value="PTS SYSTEM MANNOSE-SPECIFIC EIIAB COMPONENT-RELATED"/>
    <property type="match status" value="1"/>
</dbReference>
<feature type="domain" description="PTS EIIA type-4" evidence="2">
    <location>
        <begin position="1"/>
        <end position="127"/>
    </location>
</feature>
<dbReference type="AlphaFoldDB" id="F2N6X9"/>
<dbReference type="Pfam" id="PF03610">
    <property type="entry name" value="EIIA-man"/>
    <property type="match status" value="1"/>
</dbReference>
<dbReference type="RefSeq" id="WP_013707921.1">
    <property type="nucleotide sequence ID" value="NC_015389.1"/>
</dbReference>
<dbReference type="Gene3D" id="3.40.50.510">
    <property type="entry name" value="Phosphotransferase system, mannose-type IIA component"/>
    <property type="match status" value="1"/>
</dbReference>
<dbReference type="SUPFAM" id="SSF53062">
    <property type="entry name" value="PTS system fructose IIA component-like"/>
    <property type="match status" value="1"/>
</dbReference>
<dbReference type="eggNOG" id="COG2893">
    <property type="taxonomic scope" value="Bacteria"/>
</dbReference>
<organism evidence="3 4">
    <name type="scientific">Coriobacterium glomerans (strain ATCC 49209 / DSM 20642 / JCM 10262 / PW2)</name>
    <dbReference type="NCBI Taxonomy" id="700015"/>
    <lineage>
        <taxon>Bacteria</taxon>
        <taxon>Bacillati</taxon>
        <taxon>Actinomycetota</taxon>
        <taxon>Coriobacteriia</taxon>
        <taxon>Coriobacteriales</taxon>
        <taxon>Coriobacteriaceae</taxon>
        <taxon>Coriobacterium</taxon>
    </lineage>
</organism>
<dbReference type="HOGENOM" id="CLU_123235_1_1_11"/>
<name>F2N6X9_CORGP</name>
<evidence type="ECO:0000259" key="2">
    <source>
        <dbReference type="PROSITE" id="PS51096"/>
    </source>
</evidence>
<dbReference type="Proteomes" id="UP000006851">
    <property type="component" value="Chromosome"/>
</dbReference>
<accession>F2N6X9</accession>